<keyword evidence="5" id="KW-1185">Reference proteome</keyword>
<protein>
    <recommendedName>
        <fullName evidence="6">Short-chain dehydrogenase/reductase SDR</fullName>
    </recommendedName>
</protein>
<evidence type="ECO:0000313" key="4">
    <source>
        <dbReference type="EMBL" id="CAD7703159.1"/>
    </source>
</evidence>
<keyword evidence="2" id="KW-0560">Oxidoreductase</keyword>
<dbReference type="InterPro" id="IPR036291">
    <property type="entry name" value="NAD(P)-bd_dom_sf"/>
</dbReference>
<dbReference type="OrthoDB" id="47007at2759"/>
<dbReference type="AlphaFoldDB" id="A0A8S1J6C2"/>
<dbReference type="Proteomes" id="UP000708148">
    <property type="component" value="Unassembled WGS sequence"/>
</dbReference>
<name>A0A8S1J6C2_9CHLO</name>
<dbReference type="Gene3D" id="3.40.50.720">
    <property type="entry name" value="NAD(P)-binding Rossmann-like Domain"/>
    <property type="match status" value="1"/>
</dbReference>
<proteinExistence type="inferred from homology"/>
<evidence type="ECO:0008006" key="6">
    <source>
        <dbReference type="Google" id="ProtNLM"/>
    </source>
</evidence>
<dbReference type="PANTHER" id="PTHR44196:SF1">
    <property type="entry name" value="DEHYDROGENASE_REDUCTASE SDR FAMILY MEMBER 7B"/>
    <property type="match status" value="1"/>
</dbReference>
<evidence type="ECO:0000313" key="5">
    <source>
        <dbReference type="Proteomes" id="UP000708148"/>
    </source>
</evidence>
<dbReference type="PRINTS" id="PR00080">
    <property type="entry name" value="SDRFAMILY"/>
</dbReference>
<dbReference type="EMBL" id="CAJHUC010002086">
    <property type="protein sequence ID" value="CAD7703159.1"/>
    <property type="molecule type" value="Genomic_DNA"/>
</dbReference>
<evidence type="ECO:0000256" key="2">
    <source>
        <dbReference type="ARBA" id="ARBA00023002"/>
    </source>
</evidence>
<dbReference type="InterPro" id="IPR002347">
    <property type="entry name" value="SDR_fam"/>
</dbReference>
<comment type="caution">
    <text evidence="4">The sequence shown here is derived from an EMBL/GenBank/DDBJ whole genome shotgun (WGS) entry which is preliminary data.</text>
</comment>
<dbReference type="Pfam" id="PF00106">
    <property type="entry name" value="adh_short"/>
    <property type="match status" value="1"/>
</dbReference>
<accession>A0A8S1J6C2</accession>
<dbReference type="SUPFAM" id="SSF51735">
    <property type="entry name" value="NAD(P)-binding Rossmann-fold domains"/>
    <property type="match status" value="1"/>
</dbReference>
<dbReference type="GO" id="GO:0016491">
    <property type="term" value="F:oxidoreductase activity"/>
    <property type="evidence" value="ECO:0007669"/>
    <property type="project" value="UniProtKB-KW"/>
</dbReference>
<organism evidence="4 5">
    <name type="scientific">Ostreobium quekettii</name>
    <dbReference type="NCBI Taxonomy" id="121088"/>
    <lineage>
        <taxon>Eukaryota</taxon>
        <taxon>Viridiplantae</taxon>
        <taxon>Chlorophyta</taxon>
        <taxon>core chlorophytes</taxon>
        <taxon>Ulvophyceae</taxon>
        <taxon>TCBD clade</taxon>
        <taxon>Bryopsidales</taxon>
        <taxon>Ostreobineae</taxon>
        <taxon>Ostreobiaceae</taxon>
        <taxon>Ostreobium</taxon>
    </lineage>
</organism>
<dbReference type="PANTHER" id="PTHR44196">
    <property type="entry name" value="DEHYDROGENASE/REDUCTASE SDR FAMILY MEMBER 7B"/>
    <property type="match status" value="1"/>
</dbReference>
<evidence type="ECO:0000256" key="1">
    <source>
        <dbReference type="ARBA" id="ARBA00006484"/>
    </source>
</evidence>
<dbReference type="CDD" id="cd05233">
    <property type="entry name" value="SDR_c"/>
    <property type="match status" value="1"/>
</dbReference>
<evidence type="ECO:0000256" key="3">
    <source>
        <dbReference type="RuleBase" id="RU000363"/>
    </source>
</evidence>
<dbReference type="GO" id="GO:0016020">
    <property type="term" value="C:membrane"/>
    <property type="evidence" value="ECO:0007669"/>
    <property type="project" value="TreeGrafter"/>
</dbReference>
<dbReference type="PRINTS" id="PR00081">
    <property type="entry name" value="GDHRDH"/>
</dbReference>
<sequence>MLKGKWCLVTGGNRGIGQAIALAFAKEGASLILVARDEAALAGAAQACTAAGAGEVATHTVDLADPIAVDGLARDALARCGTVDVLVNNAAYSVRANSPLEGDPDEFDKMIAINLAAPMRLTRLLAPKMVEQQDGVIINMSSVYGQQPSAGWGAYSATKHGLKGWSHSCAATLRPHNVKVMCVHPGCVYTDTARKKVEEDPKLEEVVKTHLMSPEDVAETCMLAFRTSSRCCPLDVTVLETPPVQPHYP</sequence>
<dbReference type="PIRSF" id="PIRSF000126">
    <property type="entry name" value="11-beta-HSD1"/>
    <property type="match status" value="1"/>
</dbReference>
<dbReference type="FunFam" id="3.40.50.720:FF:000084">
    <property type="entry name" value="Short-chain dehydrogenase reductase"/>
    <property type="match status" value="1"/>
</dbReference>
<reference evidence="4" key="1">
    <citation type="submission" date="2020-12" db="EMBL/GenBank/DDBJ databases">
        <authorList>
            <person name="Iha C."/>
        </authorList>
    </citation>
    <scope>NUCLEOTIDE SEQUENCE</scope>
</reference>
<comment type="similarity">
    <text evidence="1 3">Belongs to the short-chain dehydrogenases/reductases (SDR) family.</text>
</comment>
<gene>
    <name evidence="4" type="ORF">OSTQU699_LOCUS8516</name>
</gene>